<keyword evidence="5" id="KW-0479">Metal-binding</keyword>
<accession>A0A058Z4C7</accession>
<evidence type="ECO:0000313" key="13">
    <source>
        <dbReference type="Proteomes" id="UP000030693"/>
    </source>
</evidence>
<dbReference type="SUPFAM" id="SSF102114">
    <property type="entry name" value="Radical SAM enzymes"/>
    <property type="match status" value="1"/>
</dbReference>
<dbReference type="GO" id="GO:0005829">
    <property type="term" value="C:cytosol"/>
    <property type="evidence" value="ECO:0007669"/>
    <property type="project" value="TreeGrafter"/>
</dbReference>
<keyword evidence="6" id="KW-0408">Iron</keyword>
<sequence>MLPSARAAASSLLGRPAGVALRTAAAATTAQARFYACGMPKAPATPEPTSAAAAAAAAAAVSEFSSPLDGEKGSAASRRRSLPPIIPSLAEFMKMSDGQTPPQDGDDQEVYAPAPYLPKNLGQGRTVLTETYGCQMNVNDTEIALACLLDAGYERAPEGASAQDADVVLLMTCAIRDNAETKIWNRLTELSHIKRKRRGLRVGLLGCMAERLKHQVLESDKSVDVVCGPDSYRDLPRLLHSVDISGGQSAINVMLSLDETYADVAPVRVNPDNVSAFVSIMRGCDNMCSYCIVPFTRGRERSRDAASIIREVRQLQSQGVREVTLLGQNVNSYRDTSEAGLALLDERAERGAATTTEMTGTLARGFQTIYKARTGGLLFADLLDEVSAACPDMRFRFTSPHPKDFPDELLRLIAERPNVAKQLHLPAQSGNSAVLERMRRGYTREAYLEMADRARSLIPRVALSSDFIVGFCGETDAEHADTVSLLHHVNYEHAYLFAYSMREKTHAHRTLVDDVPEEVKQARLREVIDLQYGLMSKSSALEEGSLHVILIEGDSRRNSDEWSGRSDNNKMVVFPKQPVPNMVSTPEAPVSMSQPLSAASGFVMPQKGDFVLVRVTSTSAQTYRAEPLALCDVRGLGLSTSELAQLHVSEADRALGLQRIAQLDQLVAAAGPAAAVAHSH</sequence>
<evidence type="ECO:0000256" key="4">
    <source>
        <dbReference type="ARBA" id="ARBA00022691"/>
    </source>
</evidence>
<feature type="domain" description="TRAM" evidence="9">
    <location>
        <begin position="540"/>
        <end position="629"/>
    </location>
</feature>
<dbReference type="PROSITE" id="PS51449">
    <property type="entry name" value="MTTASE_N"/>
    <property type="match status" value="1"/>
</dbReference>
<evidence type="ECO:0000256" key="6">
    <source>
        <dbReference type="ARBA" id="ARBA00023004"/>
    </source>
</evidence>
<evidence type="ECO:0000259" key="11">
    <source>
        <dbReference type="PROSITE" id="PS51918"/>
    </source>
</evidence>
<evidence type="ECO:0000256" key="5">
    <source>
        <dbReference type="ARBA" id="ARBA00022723"/>
    </source>
</evidence>
<dbReference type="Gene3D" id="3.40.50.12160">
    <property type="entry name" value="Methylthiotransferase, N-terminal domain"/>
    <property type="match status" value="1"/>
</dbReference>
<dbReference type="PROSITE" id="PS01278">
    <property type="entry name" value="MTTASE_RADICAL"/>
    <property type="match status" value="1"/>
</dbReference>
<evidence type="ECO:0000259" key="9">
    <source>
        <dbReference type="PROSITE" id="PS50926"/>
    </source>
</evidence>
<evidence type="ECO:0008006" key="14">
    <source>
        <dbReference type="Google" id="ProtNLM"/>
    </source>
</evidence>
<dbReference type="SFLD" id="SFLDF00273">
    <property type="entry name" value="(dimethylallyl)adenosine_tRNA"/>
    <property type="match status" value="1"/>
</dbReference>
<dbReference type="FunFam" id="3.40.50.12160:FF:000003">
    <property type="entry name" value="CDK5 regulatory subunit-associated protein 1"/>
    <property type="match status" value="1"/>
</dbReference>
<gene>
    <name evidence="12" type="ORF">H696_04197</name>
</gene>
<evidence type="ECO:0000313" key="12">
    <source>
        <dbReference type="EMBL" id="KCV68778.1"/>
    </source>
</evidence>
<dbReference type="InterPro" id="IPR023404">
    <property type="entry name" value="rSAM_horseshoe"/>
</dbReference>
<dbReference type="SFLD" id="SFLDF00413">
    <property type="entry name" value="CDK5RAP1"/>
    <property type="match status" value="1"/>
</dbReference>
<dbReference type="GO" id="GO:0051539">
    <property type="term" value="F:4 iron, 4 sulfur cluster binding"/>
    <property type="evidence" value="ECO:0007669"/>
    <property type="project" value="UniProtKB-KW"/>
</dbReference>
<dbReference type="InterPro" id="IPR006638">
    <property type="entry name" value="Elp3/MiaA/NifB-like_rSAM"/>
</dbReference>
<evidence type="ECO:0000259" key="10">
    <source>
        <dbReference type="PROSITE" id="PS51449"/>
    </source>
</evidence>
<keyword evidence="3" id="KW-0004">4Fe-4S</keyword>
<dbReference type="PANTHER" id="PTHR43020">
    <property type="entry name" value="CDK5 REGULATORY SUBUNIT-ASSOCIATED PROTEIN 1"/>
    <property type="match status" value="1"/>
</dbReference>
<evidence type="ECO:0000256" key="1">
    <source>
        <dbReference type="ARBA" id="ARBA00001966"/>
    </source>
</evidence>
<dbReference type="Gene3D" id="3.80.30.20">
    <property type="entry name" value="tm_1862 like domain"/>
    <property type="match status" value="1"/>
</dbReference>
<dbReference type="SFLD" id="SFLDG01082">
    <property type="entry name" value="B12-binding_domain_containing"/>
    <property type="match status" value="1"/>
</dbReference>
<dbReference type="InterPro" id="IPR013848">
    <property type="entry name" value="Methylthiotransferase_N"/>
</dbReference>
<dbReference type="Proteomes" id="UP000030693">
    <property type="component" value="Unassembled WGS sequence"/>
</dbReference>
<proteinExistence type="inferred from homology"/>
<evidence type="ECO:0000256" key="2">
    <source>
        <dbReference type="ARBA" id="ARBA00009815"/>
    </source>
</evidence>
<feature type="domain" description="Radical SAM core" evidence="11">
    <location>
        <begin position="270"/>
        <end position="538"/>
    </location>
</feature>
<dbReference type="InterPro" id="IPR002792">
    <property type="entry name" value="TRAM_dom"/>
</dbReference>
<organism evidence="12">
    <name type="scientific">Fonticula alba</name>
    <name type="common">Slime mold</name>
    <dbReference type="NCBI Taxonomy" id="691883"/>
    <lineage>
        <taxon>Eukaryota</taxon>
        <taxon>Rotosphaerida</taxon>
        <taxon>Fonticulaceae</taxon>
        <taxon>Fonticula</taxon>
    </lineage>
</organism>
<dbReference type="InterPro" id="IPR005839">
    <property type="entry name" value="Methylthiotransferase"/>
</dbReference>
<feature type="domain" description="MTTase N-terminal" evidence="10">
    <location>
        <begin position="125"/>
        <end position="244"/>
    </location>
</feature>
<comment type="similarity">
    <text evidence="2">Belongs to the methylthiotransferase family. MiaB subfamily.</text>
</comment>
<dbReference type="OMA" id="CKNIHLP"/>
<protein>
    <recommendedName>
        <fullName evidence="14">tRNA-2-methylthio-N6-dimethylallyladenosine synthase</fullName>
    </recommendedName>
</protein>
<evidence type="ECO:0000256" key="3">
    <source>
        <dbReference type="ARBA" id="ARBA00022485"/>
    </source>
</evidence>
<dbReference type="GeneID" id="20528922"/>
<reference evidence="12" key="1">
    <citation type="submission" date="2013-04" db="EMBL/GenBank/DDBJ databases">
        <title>The Genome Sequence of Fonticula alba ATCC 38817.</title>
        <authorList>
            <consortium name="The Broad Institute Genomics Platform"/>
            <person name="Russ C."/>
            <person name="Cuomo C."/>
            <person name="Burger G."/>
            <person name="Gray M.W."/>
            <person name="Holland P.W.H."/>
            <person name="King N."/>
            <person name="Lang F.B.F."/>
            <person name="Roger A.J."/>
            <person name="Ruiz-Trillo I."/>
            <person name="Brown M."/>
            <person name="Walker B."/>
            <person name="Young S."/>
            <person name="Zeng Q."/>
            <person name="Gargeya S."/>
            <person name="Fitzgerald M."/>
            <person name="Haas B."/>
            <person name="Abouelleil A."/>
            <person name="Allen A.W."/>
            <person name="Alvarado L."/>
            <person name="Arachchi H.M."/>
            <person name="Berlin A.M."/>
            <person name="Chapman S.B."/>
            <person name="Gainer-Dewar J."/>
            <person name="Goldberg J."/>
            <person name="Griggs A."/>
            <person name="Gujja S."/>
            <person name="Hansen M."/>
            <person name="Howarth C."/>
            <person name="Imamovic A."/>
            <person name="Ireland A."/>
            <person name="Larimer J."/>
            <person name="McCowan C."/>
            <person name="Murphy C."/>
            <person name="Pearson M."/>
            <person name="Poon T.W."/>
            <person name="Priest M."/>
            <person name="Roberts A."/>
            <person name="Saif S."/>
            <person name="Shea T."/>
            <person name="Sisk P."/>
            <person name="Sykes S."/>
            <person name="Wortman J."/>
            <person name="Nusbaum C."/>
            <person name="Birren B."/>
        </authorList>
    </citation>
    <scope>NUCLEOTIDE SEQUENCE [LARGE SCALE GENOMIC DNA]</scope>
    <source>
        <strain evidence="12">ATCC 38817</strain>
    </source>
</reference>
<dbReference type="eggNOG" id="KOG2492">
    <property type="taxonomic scope" value="Eukaryota"/>
</dbReference>
<dbReference type="GO" id="GO:0046872">
    <property type="term" value="F:metal ion binding"/>
    <property type="evidence" value="ECO:0007669"/>
    <property type="project" value="UniProtKB-KW"/>
</dbReference>
<feature type="region of interest" description="Disordered" evidence="8">
    <location>
        <begin position="559"/>
        <end position="578"/>
    </location>
</feature>
<dbReference type="RefSeq" id="XP_009496349.1">
    <property type="nucleotide sequence ID" value="XM_009498074.1"/>
</dbReference>
<dbReference type="InterPro" id="IPR038135">
    <property type="entry name" value="Methylthiotransferase_N_sf"/>
</dbReference>
<evidence type="ECO:0000256" key="8">
    <source>
        <dbReference type="SAM" id="MobiDB-lite"/>
    </source>
</evidence>
<dbReference type="SFLD" id="SFLDG01061">
    <property type="entry name" value="methylthiotransferase"/>
    <property type="match status" value="1"/>
</dbReference>
<dbReference type="GO" id="GO:0035597">
    <property type="term" value="F:tRNA-2-methylthio-N(6)-dimethylallyladenosine(37) synthase activity"/>
    <property type="evidence" value="ECO:0007669"/>
    <property type="project" value="TreeGrafter"/>
</dbReference>
<dbReference type="InterPro" id="IPR020612">
    <property type="entry name" value="Methylthiotransferase_CS"/>
</dbReference>
<dbReference type="STRING" id="691883.A0A058Z4C7"/>
<dbReference type="OrthoDB" id="190098at2759"/>
<feature type="compositionally biased region" description="Basic and acidic residues" evidence="8">
    <location>
        <begin position="559"/>
        <end position="568"/>
    </location>
</feature>
<comment type="cofactor">
    <cofactor evidence="1">
        <name>[4Fe-4S] cluster</name>
        <dbReference type="ChEBI" id="CHEBI:49883"/>
    </cofactor>
</comment>
<dbReference type="GO" id="GO:0080090">
    <property type="term" value="P:regulation of primary metabolic process"/>
    <property type="evidence" value="ECO:0007669"/>
    <property type="project" value="UniProtKB-ARBA"/>
</dbReference>
<name>A0A058Z4C7_FONAL</name>
<keyword evidence="13" id="KW-1185">Reference proteome</keyword>
<dbReference type="SFLD" id="SFLDS00029">
    <property type="entry name" value="Radical_SAM"/>
    <property type="match status" value="1"/>
</dbReference>
<dbReference type="Pfam" id="PF00919">
    <property type="entry name" value="UPF0004"/>
    <property type="match status" value="1"/>
</dbReference>
<dbReference type="PROSITE" id="PS50926">
    <property type="entry name" value="TRAM"/>
    <property type="match status" value="1"/>
</dbReference>
<dbReference type="PROSITE" id="PS51918">
    <property type="entry name" value="RADICAL_SAM"/>
    <property type="match status" value="1"/>
</dbReference>
<dbReference type="FunFam" id="3.80.30.20:FF:000003">
    <property type="entry name" value="CDK5 regulatory subunit-associated protein 1"/>
    <property type="match status" value="1"/>
</dbReference>
<dbReference type="InterPro" id="IPR007197">
    <property type="entry name" value="rSAM"/>
</dbReference>
<dbReference type="SMART" id="SM00729">
    <property type="entry name" value="Elp3"/>
    <property type="match status" value="1"/>
</dbReference>
<dbReference type="InterPro" id="IPR058240">
    <property type="entry name" value="rSAM_sf"/>
</dbReference>
<dbReference type="InterPro" id="IPR006463">
    <property type="entry name" value="MiaB_methiolase"/>
</dbReference>
<keyword evidence="7" id="KW-0411">Iron-sulfur</keyword>
<dbReference type="EMBL" id="KB932207">
    <property type="protein sequence ID" value="KCV68778.1"/>
    <property type="molecule type" value="Genomic_DNA"/>
</dbReference>
<dbReference type="Pfam" id="PF04055">
    <property type="entry name" value="Radical_SAM"/>
    <property type="match status" value="1"/>
</dbReference>
<dbReference type="AlphaFoldDB" id="A0A058Z4C7"/>
<dbReference type="PANTHER" id="PTHR43020:SF2">
    <property type="entry name" value="MITOCHONDRIAL TRNA METHYLTHIOTRANSFERASE CDK5RAP1"/>
    <property type="match status" value="1"/>
</dbReference>
<dbReference type="GO" id="GO:0060255">
    <property type="term" value="P:regulation of macromolecule metabolic process"/>
    <property type="evidence" value="ECO:0007669"/>
    <property type="project" value="UniProtKB-ARBA"/>
</dbReference>
<evidence type="ECO:0000256" key="7">
    <source>
        <dbReference type="ARBA" id="ARBA00023014"/>
    </source>
</evidence>
<keyword evidence="4" id="KW-0949">S-adenosyl-L-methionine</keyword>
<dbReference type="GO" id="GO:0005739">
    <property type="term" value="C:mitochondrion"/>
    <property type="evidence" value="ECO:0007669"/>
    <property type="project" value="TreeGrafter"/>
</dbReference>